<keyword evidence="1" id="KW-0732">Signal</keyword>
<sequence>MKKFVVLAAAAAALVPSAALAQDGEAGGFKVAAVGGLDVINLEDETDSESESGLLYGLTAGYDAVSGKALIGLELEATGTTISEDLGDAGLDLYGGVRLGYIIDEDSILYVKGGYTNVDVDYVDNLEGFRAGLGYEQNFGGMFGRLEYRYSNYNISDVIASDLNGNRHQVVAAVGVAF</sequence>
<reference evidence="2 3" key="1">
    <citation type="submission" date="2021-08" db="EMBL/GenBank/DDBJ databases">
        <title>Comparative Genomics Analysis of the Genus Qipengyuania Reveals Extensive Genetic Diversity and Metabolic Versatility, Including the Description of Fifteen Novel Species.</title>
        <authorList>
            <person name="Liu Y."/>
        </authorList>
    </citation>
    <scope>NUCLEOTIDE SEQUENCE [LARGE SCALE GENOMIC DNA]</scope>
    <source>
        <strain evidence="2 3">1NDH17</strain>
    </source>
</reference>
<feature type="chain" id="PRO_5047173632" evidence="1">
    <location>
        <begin position="22"/>
        <end position="178"/>
    </location>
</feature>
<protein>
    <submittedName>
        <fullName evidence="2">Porin family protein</fullName>
    </submittedName>
</protein>
<accession>A0ABS7J2S1</accession>
<dbReference type="SUPFAM" id="SSF56925">
    <property type="entry name" value="OMPA-like"/>
    <property type="match status" value="1"/>
</dbReference>
<dbReference type="Proteomes" id="UP000783253">
    <property type="component" value="Unassembled WGS sequence"/>
</dbReference>
<dbReference type="InterPro" id="IPR011250">
    <property type="entry name" value="OMP/PagP_B-barrel"/>
</dbReference>
<keyword evidence="3" id="KW-1185">Reference proteome</keyword>
<name>A0ABS7J2S1_9SPHN</name>
<gene>
    <name evidence="2" type="ORF">K3152_08990</name>
</gene>
<comment type="caution">
    <text evidence="2">The sequence shown here is derived from an EMBL/GenBank/DDBJ whole genome shotgun (WGS) entry which is preliminary data.</text>
</comment>
<organism evidence="2 3">
    <name type="scientific">Qipengyuania polymorpha</name>
    <dbReference type="NCBI Taxonomy" id="2867234"/>
    <lineage>
        <taxon>Bacteria</taxon>
        <taxon>Pseudomonadati</taxon>
        <taxon>Pseudomonadota</taxon>
        <taxon>Alphaproteobacteria</taxon>
        <taxon>Sphingomonadales</taxon>
        <taxon>Erythrobacteraceae</taxon>
        <taxon>Qipengyuania</taxon>
    </lineage>
</organism>
<evidence type="ECO:0000313" key="3">
    <source>
        <dbReference type="Proteomes" id="UP000783253"/>
    </source>
</evidence>
<feature type="signal peptide" evidence="1">
    <location>
        <begin position="1"/>
        <end position="21"/>
    </location>
</feature>
<dbReference type="RefSeq" id="WP_221573796.1">
    <property type="nucleotide sequence ID" value="NZ_JAIGNK010000003.1"/>
</dbReference>
<evidence type="ECO:0000256" key="1">
    <source>
        <dbReference type="SAM" id="SignalP"/>
    </source>
</evidence>
<evidence type="ECO:0000313" key="2">
    <source>
        <dbReference type="EMBL" id="MBX7458379.1"/>
    </source>
</evidence>
<proteinExistence type="predicted"/>
<dbReference type="EMBL" id="JAIGNK010000003">
    <property type="protein sequence ID" value="MBX7458379.1"/>
    <property type="molecule type" value="Genomic_DNA"/>
</dbReference>